<feature type="compositionally biased region" description="Basic residues" evidence="1">
    <location>
        <begin position="1"/>
        <end position="22"/>
    </location>
</feature>
<dbReference type="EMBL" id="JAAMOB010000010">
    <property type="protein sequence ID" value="KAF4108532.1"/>
    <property type="molecule type" value="Genomic_DNA"/>
</dbReference>
<name>A0A7J6CRX9_9TELE</name>
<dbReference type="AlphaFoldDB" id="A0A7J6CRX9"/>
<keyword evidence="3" id="KW-1185">Reference proteome</keyword>
<feature type="region of interest" description="Disordered" evidence="1">
    <location>
        <begin position="1"/>
        <end position="30"/>
    </location>
</feature>
<organism evidence="2 3">
    <name type="scientific">Onychostoma macrolepis</name>
    <dbReference type="NCBI Taxonomy" id="369639"/>
    <lineage>
        <taxon>Eukaryota</taxon>
        <taxon>Metazoa</taxon>
        <taxon>Chordata</taxon>
        <taxon>Craniata</taxon>
        <taxon>Vertebrata</taxon>
        <taxon>Euteleostomi</taxon>
        <taxon>Actinopterygii</taxon>
        <taxon>Neopterygii</taxon>
        <taxon>Teleostei</taxon>
        <taxon>Ostariophysi</taxon>
        <taxon>Cypriniformes</taxon>
        <taxon>Cyprinidae</taxon>
        <taxon>Acrossocheilinae</taxon>
        <taxon>Onychostoma</taxon>
    </lineage>
</organism>
<feature type="compositionally biased region" description="Basic and acidic residues" evidence="1">
    <location>
        <begin position="123"/>
        <end position="133"/>
    </location>
</feature>
<dbReference type="Proteomes" id="UP000579812">
    <property type="component" value="Unassembled WGS sequence"/>
</dbReference>
<proteinExistence type="predicted"/>
<sequence length="133" mass="15205">MHVCSSRRPRASAIHGKTRKPKGVPTGFVSNTQHRVSSFCSCTMKRRFSDVESPVHFYEFSEEERDAALHTTSDGGIEDEREVILHTTSDGGMEKELDTTLHMARDKWMKEESDTTLGKRRSPAYDKSWRDGR</sequence>
<evidence type="ECO:0000313" key="2">
    <source>
        <dbReference type="EMBL" id="KAF4108532.1"/>
    </source>
</evidence>
<comment type="caution">
    <text evidence="2">The sequence shown here is derived from an EMBL/GenBank/DDBJ whole genome shotgun (WGS) entry which is preliminary data.</text>
</comment>
<evidence type="ECO:0000256" key="1">
    <source>
        <dbReference type="SAM" id="MobiDB-lite"/>
    </source>
</evidence>
<feature type="region of interest" description="Disordered" evidence="1">
    <location>
        <begin position="109"/>
        <end position="133"/>
    </location>
</feature>
<accession>A0A7J6CRX9</accession>
<evidence type="ECO:0000313" key="3">
    <source>
        <dbReference type="Proteomes" id="UP000579812"/>
    </source>
</evidence>
<gene>
    <name evidence="2" type="ORF">G5714_011291</name>
</gene>
<reference evidence="2 3" key="1">
    <citation type="submission" date="2020-04" db="EMBL/GenBank/DDBJ databases">
        <title>Chromosome-level genome assembly of a cyprinid fish Onychostoma macrolepis by integration of Nanopore Sequencing, Bionano and Hi-C technology.</title>
        <authorList>
            <person name="Wang D."/>
        </authorList>
    </citation>
    <scope>NUCLEOTIDE SEQUENCE [LARGE SCALE GENOMIC DNA]</scope>
    <source>
        <strain evidence="2">SWU-2019</strain>
        <tissue evidence="2">Muscle</tissue>
    </source>
</reference>
<protein>
    <submittedName>
        <fullName evidence="2">Uncharacterized protein</fullName>
    </submittedName>
</protein>